<dbReference type="InterPro" id="IPR003018">
    <property type="entry name" value="GAF"/>
</dbReference>
<dbReference type="Gene3D" id="3.30.450.40">
    <property type="match status" value="1"/>
</dbReference>
<protein>
    <submittedName>
        <fullName evidence="2">GAF domain-containing protein</fullName>
    </submittedName>
</protein>
<dbReference type="SUPFAM" id="SSF55781">
    <property type="entry name" value="GAF domain-like"/>
    <property type="match status" value="1"/>
</dbReference>
<dbReference type="Proteomes" id="UP000190341">
    <property type="component" value="Unassembled WGS sequence"/>
</dbReference>
<dbReference type="EMBL" id="FUZV01000002">
    <property type="protein sequence ID" value="SKC72479.1"/>
    <property type="molecule type" value="Genomic_DNA"/>
</dbReference>
<organism evidence="2 3">
    <name type="scientific">Pseudoxanthomonas indica</name>
    <dbReference type="NCBI Taxonomy" id="428993"/>
    <lineage>
        <taxon>Bacteria</taxon>
        <taxon>Pseudomonadati</taxon>
        <taxon>Pseudomonadota</taxon>
        <taxon>Gammaproteobacteria</taxon>
        <taxon>Lysobacterales</taxon>
        <taxon>Lysobacteraceae</taxon>
        <taxon>Pseudoxanthomonas</taxon>
    </lineage>
</organism>
<dbReference type="Pfam" id="PF01590">
    <property type="entry name" value="GAF"/>
    <property type="match status" value="1"/>
</dbReference>
<dbReference type="PANTHER" id="PTHR43102">
    <property type="entry name" value="SLR1143 PROTEIN"/>
    <property type="match status" value="1"/>
</dbReference>
<name>A0A1T5L9Y9_9GAMM</name>
<dbReference type="InterPro" id="IPR029016">
    <property type="entry name" value="GAF-like_dom_sf"/>
</dbReference>
<gene>
    <name evidence="2" type="ORF">SAMN06296058_2143</name>
</gene>
<evidence type="ECO:0000313" key="3">
    <source>
        <dbReference type="Proteomes" id="UP000190341"/>
    </source>
</evidence>
<dbReference type="RefSeq" id="WP_079724530.1">
    <property type="nucleotide sequence ID" value="NZ_BMCL01000001.1"/>
</dbReference>
<accession>A0A1T5L9Y9</accession>
<dbReference type="PANTHER" id="PTHR43102:SF2">
    <property type="entry name" value="GAF DOMAIN-CONTAINING PROTEIN"/>
    <property type="match status" value="1"/>
</dbReference>
<dbReference type="SMART" id="SM00065">
    <property type="entry name" value="GAF"/>
    <property type="match status" value="1"/>
</dbReference>
<dbReference type="STRING" id="428993.SAMN06296058_2143"/>
<reference evidence="2 3" key="1">
    <citation type="submission" date="2017-02" db="EMBL/GenBank/DDBJ databases">
        <authorList>
            <person name="Peterson S.W."/>
        </authorList>
    </citation>
    <scope>NUCLEOTIDE SEQUENCE [LARGE SCALE GENOMIC DNA]</scope>
    <source>
        <strain evidence="2 3">P15</strain>
    </source>
</reference>
<proteinExistence type="predicted"/>
<feature type="domain" description="GAF" evidence="1">
    <location>
        <begin position="27"/>
        <end position="170"/>
    </location>
</feature>
<evidence type="ECO:0000313" key="2">
    <source>
        <dbReference type="EMBL" id="SKC72479.1"/>
    </source>
</evidence>
<dbReference type="OrthoDB" id="9803824at2"/>
<evidence type="ECO:0000259" key="1">
    <source>
        <dbReference type="SMART" id="SM00065"/>
    </source>
</evidence>
<keyword evidence="3" id="KW-1185">Reference proteome</keyword>
<sequence>MTQSNTHALDEASRQHALDRYRIVDSLPEAAYQDIVQVAATVCGTPIALVSLLDRDRQWFKAKLGLDASQTTRDAAVCDFAIRHPDQLLEIPDLRQDPRFADFPVVTGEVAARFYAGIPLVTPEGAPIGTVCVVDQQPRVLTPEQREAMHALGRTTMRLLQAREREHAQNVDDLLGQAQSAGASTPSHAPVYSVAILELQGLAAAVEKRGERVLEKELHALELVLQALLDRDRGDSVDRVTGSAEFVAVLHGQDSQDRQQALARALADFNQRSGLQVLMAAATAESGHEAATQVFLRADAALSAAKTAALASAAAA</sequence>
<dbReference type="AlphaFoldDB" id="A0A1T5L9Y9"/>